<reference evidence="2 3" key="1">
    <citation type="submission" date="2019-08" db="EMBL/GenBank/DDBJ databases">
        <authorList>
            <person name="Vazquez-Campos X."/>
        </authorList>
    </citation>
    <scope>NUCLEOTIDE SEQUENCE [LARGE SCALE GENOMIC DNA]</scope>
    <source>
        <strain evidence="2">LFW-283_2</strain>
    </source>
</reference>
<sequence length="245" mass="27164">MKRAILALLILSMVVFSSFDQTYTQKMSRNGESTIEKTADMSIFAGQLSENAFKKMDEYCRGTLDVECKVDVEKKVVTITEKFSPNFYYRLTGDYGIPYTTYTLTIDRVPTDKFSETLEKILVAIGEGTTTSQPIPPLDLLDKTNNQANVETLRILGVSLDYVVEMPSQIDSAAAGKVPGIIEGNTVRFNMVDVLGESEPMIVTSREMNYGYLVAILGAVVLIALAYMFMVSSRPRASKKGTIKK</sequence>
<evidence type="ECO:0000313" key="3">
    <source>
        <dbReference type="Proteomes" id="UP000789941"/>
    </source>
</evidence>
<dbReference type="AlphaFoldDB" id="A0A5E4LPQ6"/>
<name>A0A5E4LPQ6_9ARCH</name>
<keyword evidence="1" id="KW-0472">Membrane</keyword>
<keyword evidence="1" id="KW-0812">Transmembrane</keyword>
<dbReference type="EMBL" id="CABMJJ010000003">
    <property type="protein sequence ID" value="VVC02867.1"/>
    <property type="molecule type" value="Genomic_DNA"/>
</dbReference>
<feature type="transmembrane region" description="Helical" evidence="1">
    <location>
        <begin position="210"/>
        <end position="230"/>
    </location>
</feature>
<gene>
    <name evidence="2" type="ORF">LFW2832_01282</name>
</gene>
<proteinExistence type="predicted"/>
<keyword evidence="1" id="KW-1133">Transmembrane helix</keyword>
<dbReference type="Proteomes" id="UP000789941">
    <property type="component" value="Unassembled WGS sequence"/>
</dbReference>
<protein>
    <submittedName>
        <fullName evidence="2">Uncharacterized protein</fullName>
    </submittedName>
</protein>
<organism evidence="2 3">
    <name type="scientific">Candidatus Bilamarchaeum dharawalense</name>
    <dbReference type="NCBI Taxonomy" id="2885759"/>
    <lineage>
        <taxon>Archaea</taxon>
        <taxon>Candidatus Micrarchaeota</taxon>
        <taxon>Candidatus Micrarchaeia</taxon>
        <taxon>Candidatus Anstonellales</taxon>
        <taxon>Candidatus Bilamarchaeaceae</taxon>
        <taxon>Candidatus Bilamarchaeum</taxon>
    </lineage>
</organism>
<accession>A0A5E4LPQ6</accession>
<evidence type="ECO:0000313" key="2">
    <source>
        <dbReference type="EMBL" id="VVC02867.1"/>
    </source>
</evidence>
<evidence type="ECO:0000256" key="1">
    <source>
        <dbReference type="SAM" id="Phobius"/>
    </source>
</evidence>
<comment type="caution">
    <text evidence="2">The sequence shown here is derived from an EMBL/GenBank/DDBJ whole genome shotgun (WGS) entry which is preliminary data.</text>
</comment>